<dbReference type="Gene3D" id="3.40.50.720">
    <property type="entry name" value="NAD(P)-binding Rossmann-like Domain"/>
    <property type="match status" value="1"/>
</dbReference>
<evidence type="ECO:0000313" key="3">
    <source>
        <dbReference type="EMBL" id="CAE2332388.1"/>
    </source>
</evidence>
<feature type="domain" description="Pyrroline-5-carboxylate reductase catalytic N-terminal" evidence="2">
    <location>
        <begin position="251"/>
        <end position="344"/>
    </location>
</feature>
<dbReference type="Gene3D" id="2.60.40.150">
    <property type="entry name" value="C2 domain"/>
    <property type="match status" value="1"/>
</dbReference>
<protein>
    <recommendedName>
        <fullName evidence="2">Pyrroline-5-carboxylate reductase catalytic N-terminal domain-containing protein</fullName>
    </recommendedName>
</protein>
<dbReference type="AlphaFoldDB" id="A0A7S4PE63"/>
<dbReference type="InterPro" id="IPR028939">
    <property type="entry name" value="P5C_Rdtase_cat_N"/>
</dbReference>
<sequence>MDLLQSKDEEDVNFESLFGSLEKYISVEAVDGTVKQYYDDMIYMLKIFPMQCLYLSCCFHKALTQAYIFRRQLLRQELSNSRKFYGNIKCWVIEVRNLEYKRLETSDFDQNQIPCLVARLSIEGLSRSTTKFTPIRSFDDTLEPARINQDFEFFVKRPTSLIYVDLLYLNEAAEEGSLEREQLFGHAAIPIRRFESQKNVREWFKLVRNDGTIGEVKLRIQYSFKEESMSIWDAERGIPRSVESGGPHFTLGMIGVGQIGTKILESLLRCESFDGGNVIVSTRRPQKLSAYEKLGVTAMLDNSAVASRADLVIVCCPPSSLNAVARDVRGRLKSTTLVLSCVAGVASERLAGLFGISPRNVFRPSIDVKEGLKEGSGELVKGAFIHMVPNREAWELLYNVFVSVISNVGIPERIANNIVSKSLEGMLEELCIRGEHVPLSHLEEGAAVNVLPGPNDVDVRRGTVLSRIPDERDEYIVSVQDKEVRVRRNRVERVSKDGTTIEEEEEGFLVMTEAVKGFDDSKEKMMKYFESVAERSTTGLERVGGKKSVTIASSAKQ</sequence>
<dbReference type="PANTHER" id="PTHR11645:SF58">
    <property type="entry name" value="NADP-DEPENDENT OXIDOREDUCTASE DOMAIN-CONTAINING PROTEIN 1"/>
    <property type="match status" value="1"/>
</dbReference>
<evidence type="ECO:0000259" key="2">
    <source>
        <dbReference type="Pfam" id="PF03807"/>
    </source>
</evidence>
<dbReference type="InterPro" id="IPR035892">
    <property type="entry name" value="C2_domain_sf"/>
</dbReference>
<comment type="similarity">
    <text evidence="1">Belongs to the pyrroline-5-carboxylate reductase family.</text>
</comment>
<dbReference type="PANTHER" id="PTHR11645">
    <property type="entry name" value="PYRROLINE-5-CARBOXYLATE REDUCTASE"/>
    <property type="match status" value="1"/>
</dbReference>
<name>A0A7S4PE63_GUITH</name>
<evidence type="ECO:0000256" key="1">
    <source>
        <dbReference type="ARBA" id="ARBA00005525"/>
    </source>
</evidence>
<gene>
    <name evidence="3" type="ORF">GTHE00462_LOCUS34043</name>
</gene>
<dbReference type="EMBL" id="HBKN01043465">
    <property type="protein sequence ID" value="CAE2332388.1"/>
    <property type="molecule type" value="Transcribed_RNA"/>
</dbReference>
<dbReference type="InterPro" id="IPR036291">
    <property type="entry name" value="NAD(P)-bd_dom_sf"/>
</dbReference>
<reference evidence="3" key="1">
    <citation type="submission" date="2021-01" db="EMBL/GenBank/DDBJ databases">
        <authorList>
            <person name="Corre E."/>
            <person name="Pelletier E."/>
            <person name="Niang G."/>
            <person name="Scheremetjew M."/>
            <person name="Finn R."/>
            <person name="Kale V."/>
            <person name="Holt S."/>
            <person name="Cochrane G."/>
            <person name="Meng A."/>
            <person name="Brown T."/>
            <person name="Cohen L."/>
        </authorList>
    </citation>
    <scope>NUCLEOTIDE SEQUENCE</scope>
    <source>
        <strain evidence="3">CCMP 2712</strain>
    </source>
</reference>
<dbReference type="SUPFAM" id="SSF51735">
    <property type="entry name" value="NAD(P)-binding Rossmann-fold domains"/>
    <property type="match status" value="1"/>
</dbReference>
<proteinExistence type="inferred from homology"/>
<dbReference type="Pfam" id="PF03807">
    <property type="entry name" value="F420_oxidored"/>
    <property type="match status" value="1"/>
</dbReference>
<dbReference type="GO" id="GO:0055129">
    <property type="term" value="P:L-proline biosynthetic process"/>
    <property type="evidence" value="ECO:0007669"/>
    <property type="project" value="TreeGrafter"/>
</dbReference>
<dbReference type="GO" id="GO:0004735">
    <property type="term" value="F:pyrroline-5-carboxylate reductase activity"/>
    <property type="evidence" value="ECO:0007669"/>
    <property type="project" value="TreeGrafter"/>
</dbReference>
<accession>A0A7S4PE63</accession>
<organism evidence="3">
    <name type="scientific">Guillardia theta</name>
    <name type="common">Cryptophyte</name>
    <name type="synonym">Cryptomonas phi</name>
    <dbReference type="NCBI Taxonomy" id="55529"/>
    <lineage>
        <taxon>Eukaryota</taxon>
        <taxon>Cryptophyceae</taxon>
        <taxon>Pyrenomonadales</taxon>
        <taxon>Geminigeraceae</taxon>
        <taxon>Guillardia</taxon>
    </lineage>
</organism>